<evidence type="ECO:0000313" key="1">
    <source>
        <dbReference type="EMBL" id="MBB4042710.1"/>
    </source>
</evidence>
<gene>
    <name evidence="1" type="ORF">GGR06_000475</name>
</gene>
<reference evidence="1" key="1">
    <citation type="submission" date="2020-08" db="EMBL/GenBank/DDBJ databases">
        <title>Genomic Encyclopedia of Type Strains, Phase IV (KMG-IV): sequencing the most valuable type-strain genomes for metagenomic binning, comparative biology and taxonomic classification.</title>
        <authorList>
            <person name="Goeker M."/>
        </authorList>
    </citation>
    <scope>NUCLEOTIDE SEQUENCE [LARGE SCALE GENOMIC DNA]</scope>
    <source>
        <strain evidence="1">DSM 105720</strain>
    </source>
</reference>
<keyword evidence="2" id="KW-1185">Reference proteome</keyword>
<name>A0A840CS32_9BACE</name>
<dbReference type="Proteomes" id="UP000560658">
    <property type="component" value="Unassembled WGS sequence"/>
</dbReference>
<comment type="caution">
    <text evidence="1">The sequence shown here is derived from an EMBL/GenBank/DDBJ whole genome shotgun (WGS) entry which is preliminary data.</text>
</comment>
<organism evidence="1 2">
    <name type="scientific">Bacteroides reticulotermitis</name>
    <dbReference type="NCBI Taxonomy" id="1133319"/>
    <lineage>
        <taxon>Bacteria</taxon>
        <taxon>Pseudomonadati</taxon>
        <taxon>Bacteroidota</taxon>
        <taxon>Bacteroidia</taxon>
        <taxon>Bacteroidales</taxon>
        <taxon>Bacteroidaceae</taxon>
        <taxon>Bacteroides</taxon>
    </lineage>
</organism>
<protein>
    <submittedName>
        <fullName evidence="1">Uncharacterized protein</fullName>
    </submittedName>
</protein>
<accession>A0A840CS32</accession>
<evidence type="ECO:0000313" key="2">
    <source>
        <dbReference type="Proteomes" id="UP000560658"/>
    </source>
</evidence>
<dbReference type="EMBL" id="JACIER010000002">
    <property type="protein sequence ID" value="MBB4042710.1"/>
    <property type="molecule type" value="Genomic_DNA"/>
</dbReference>
<dbReference type="AlphaFoldDB" id="A0A840CS32"/>
<proteinExistence type="predicted"/>
<sequence>MLYSMYFKNNAYICSVIKKQDVKPLFKMWGAKKEETNYEKECK</sequence>